<gene>
    <name evidence="2" type="ORF">ABID50_000305</name>
</gene>
<dbReference type="PANTHER" id="PTHR30383">
    <property type="entry name" value="THIOESTERASE 1/PROTEASE 1/LYSOPHOSPHOLIPASE L1"/>
    <property type="match status" value="1"/>
</dbReference>
<dbReference type="PANTHER" id="PTHR30383:SF5">
    <property type="entry name" value="SGNH HYDROLASE-TYPE ESTERASE DOMAIN-CONTAINING PROTEIN"/>
    <property type="match status" value="1"/>
</dbReference>
<evidence type="ECO:0000313" key="3">
    <source>
        <dbReference type="Proteomes" id="UP001549134"/>
    </source>
</evidence>
<dbReference type="Gene3D" id="3.40.50.1110">
    <property type="entry name" value="SGNH hydrolase"/>
    <property type="match status" value="1"/>
</dbReference>
<dbReference type="SUPFAM" id="SSF52266">
    <property type="entry name" value="SGNH hydrolase"/>
    <property type="match status" value="1"/>
</dbReference>
<dbReference type="GeneID" id="78827642"/>
<dbReference type="RefSeq" id="WP_024396861.1">
    <property type="nucleotide sequence ID" value="NZ_AP024276.1"/>
</dbReference>
<organism evidence="2 3">
    <name type="scientific">Streptococcus parasuis</name>
    <dbReference type="NCBI Taxonomy" id="1501662"/>
    <lineage>
        <taxon>Bacteria</taxon>
        <taxon>Bacillati</taxon>
        <taxon>Bacillota</taxon>
        <taxon>Bacilli</taxon>
        <taxon>Lactobacillales</taxon>
        <taxon>Streptococcaceae</taxon>
        <taxon>Streptococcus</taxon>
    </lineage>
</organism>
<sequence>MKLYKDDTIVFFGDSITEWGRDKEDAGSLGHGYVNHVAGQLAARYPQARFSFYNRGIGGNKVADLNARIHECLELNPTAIILMVGINDVWHAVGQESFGSQAEQERFEQEYRQLLTSLKMAGVERILVMEPFVLPYPLDRQEWRVDLDPKIQIVRRLVQEFDLELVPLDGLLNEQAILHSAQYLTGEDGVHPTLAGAAFIGNEVLKRLQVEV</sequence>
<dbReference type="InterPro" id="IPR036514">
    <property type="entry name" value="SGNH_hydro_sf"/>
</dbReference>
<evidence type="ECO:0000259" key="1">
    <source>
        <dbReference type="Pfam" id="PF13472"/>
    </source>
</evidence>
<evidence type="ECO:0000313" key="2">
    <source>
        <dbReference type="EMBL" id="MET3533155.1"/>
    </source>
</evidence>
<dbReference type="InterPro" id="IPR051532">
    <property type="entry name" value="Ester_Hydrolysis_Enzymes"/>
</dbReference>
<dbReference type="InterPro" id="IPR013830">
    <property type="entry name" value="SGNH_hydro"/>
</dbReference>
<reference evidence="2 3" key="1">
    <citation type="submission" date="2024-06" db="EMBL/GenBank/DDBJ databases">
        <title>Genomic Encyclopedia of Type Strains, Phase IV (KMG-IV): sequencing the most valuable type-strain genomes for metagenomic binning, comparative biology and taxonomic classification.</title>
        <authorList>
            <person name="Goeker M."/>
        </authorList>
    </citation>
    <scope>NUCLEOTIDE SEQUENCE [LARGE SCALE GENOMIC DNA]</scope>
    <source>
        <strain evidence="2 3">DSM 29126</strain>
    </source>
</reference>
<feature type="domain" description="SGNH hydrolase-type esterase" evidence="1">
    <location>
        <begin position="11"/>
        <end position="198"/>
    </location>
</feature>
<dbReference type="Proteomes" id="UP001549134">
    <property type="component" value="Unassembled WGS sequence"/>
</dbReference>
<dbReference type="CDD" id="cd01834">
    <property type="entry name" value="SGNH_hydrolase_like_2"/>
    <property type="match status" value="1"/>
</dbReference>
<dbReference type="Pfam" id="PF13472">
    <property type="entry name" value="Lipase_GDSL_2"/>
    <property type="match status" value="1"/>
</dbReference>
<dbReference type="EMBL" id="JBEPLX010000002">
    <property type="protein sequence ID" value="MET3533155.1"/>
    <property type="molecule type" value="Genomic_DNA"/>
</dbReference>
<proteinExistence type="predicted"/>
<accession>A0ABV2EPP1</accession>
<protein>
    <submittedName>
        <fullName evidence="2">Lysophospholipase L1-like esterase</fullName>
    </submittedName>
</protein>
<keyword evidence="3" id="KW-1185">Reference proteome</keyword>
<name>A0ABV2EPP1_9STRE</name>
<comment type="caution">
    <text evidence="2">The sequence shown here is derived from an EMBL/GenBank/DDBJ whole genome shotgun (WGS) entry which is preliminary data.</text>
</comment>